<dbReference type="PANTHER" id="PTHR28004:SF8">
    <property type="entry name" value="D-SERINE DEAMINASE"/>
    <property type="match status" value="1"/>
</dbReference>
<dbReference type="SUPFAM" id="SSF51419">
    <property type="entry name" value="PLP-binding barrel"/>
    <property type="match status" value="1"/>
</dbReference>
<dbReference type="InterPro" id="IPR051466">
    <property type="entry name" value="D-amino_acid_metab_enzyme"/>
</dbReference>
<dbReference type="RefSeq" id="WP_103200758.1">
    <property type="nucleotide sequence ID" value="NZ_JAERIB010000001.1"/>
</dbReference>
<evidence type="ECO:0000256" key="1">
    <source>
        <dbReference type="ARBA" id="ARBA00005323"/>
    </source>
</evidence>
<feature type="domain" description="D-serine dehydratase-like" evidence="3">
    <location>
        <begin position="311"/>
        <end position="408"/>
    </location>
</feature>
<gene>
    <name evidence="4" type="ORF">CRN52_16165</name>
</gene>
<evidence type="ECO:0000256" key="2">
    <source>
        <dbReference type="ARBA" id="ARBA00023239"/>
    </source>
</evidence>
<name>A0A2S3R005_VIBVL</name>
<dbReference type="Pfam" id="PF01168">
    <property type="entry name" value="Ala_racemase_N"/>
    <property type="match status" value="1"/>
</dbReference>
<dbReference type="InterPro" id="IPR026956">
    <property type="entry name" value="D-ser_dehydrat-like_dom"/>
</dbReference>
<keyword evidence="2" id="KW-0456">Lyase</keyword>
<comment type="caution">
    <text evidence="4">The sequence shown here is derived from an EMBL/GenBank/DDBJ whole genome shotgun (WGS) entry which is preliminary data.</text>
</comment>
<dbReference type="EMBL" id="PDGH01000113">
    <property type="protein sequence ID" value="POB45510.1"/>
    <property type="molecule type" value="Genomic_DNA"/>
</dbReference>
<dbReference type="Gene3D" id="2.40.37.20">
    <property type="entry name" value="D-serine dehydratase-like domain"/>
    <property type="match status" value="1"/>
</dbReference>
<proteinExistence type="inferred from homology"/>
<evidence type="ECO:0000259" key="3">
    <source>
        <dbReference type="SMART" id="SM01119"/>
    </source>
</evidence>
<dbReference type="CDD" id="cd06818">
    <property type="entry name" value="PLPDE_III_cryptic_DSD"/>
    <property type="match status" value="1"/>
</dbReference>
<comment type="similarity">
    <text evidence="1">Belongs to the DSD1 family.</text>
</comment>
<organism evidence="4 5">
    <name type="scientific">Vibrio vulnificus</name>
    <dbReference type="NCBI Taxonomy" id="672"/>
    <lineage>
        <taxon>Bacteria</taxon>
        <taxon>Pseudomonadati</taxon>
        <taxon>Pseudomonadota</taxon>
        <taxon>Gammaproteobacteria</taxon>
        <taxon>Vibrionales</taxon>
        <taxon>Vibrionaceae</taxon>
        <taxon>Vibrio</taxon>
    </lineage>
</organism>
<dbReference type="InterPro" id="IPR042208">
    <property type="entry name" value="D-ser_dehydrat-like_sf"/>
</dbReference>
<dbReference type="AlphaFoldDB" id="A0A2S3R005"/>
<dbReference type="Pfam" id="PF14031">
    <property type="entry name" value="D-ser_dehydrat"/>
    <property type="match status" value="1"/>
</dbReference>
<dbReference type="InterPro" id="IPR001608">
    <property type="entry name" value="Ala_racemase_N"/>
</dbReference>
<dbReference type="Proteomes" id="UP000237466">
    <property type="component" value="Unassembled WGS sequence"/>
</dbReference>
<dbReference type="GO" id="GO:0016829">
    <property type="term" value="F:lyase activity"/>
    <property type="evidence" value="ECO:0007669"/>
    <property type="project" value="UniProtKB-KW"/>
</dbReference>
<accession>A0A2S3R005</accession>
<evidence type="ECO:0000313" key="4">
    <source>
        <dbReference type="EMBL" id="POB45510.1"/>
    </source>
</evidence>
<protein>
    <submittedName>
        <fullName evidence="4">Amino acid deaminase</fullName>
    </submittedName>
</protein>
<reference evidence="4 5" key="1">
    <citation type="journal article" date="2018" name="Front. Microbiol.">
        <title>Phylogeny of Vibrio vulnificus from the Analysis of the Core-Genome: Implications for Intra-Species Taxonomy.</title>
        <authorList>
            <person name="Roig F.J."/>
            <person name="Gonzalez-Candelas F."/>
            <person name="Sanjuan E."/>
            <person name="Fouz B."/>
            <person name="Feil E.J."/>
            <person name="Llorens C."/>
            <person name="Baker-Austin C."/>
            <person name="Oliver J.D."/>
            <person name="Danin-Poleg Y."/>
            <person name="Gibas C.J."/>
            <person name="Kashi Y."/>
            <person name="Gulig P.A."/>
            <person name="Morrison S.S."/>
            <person name="Amaro C."/>
        </authorList>
    </citation>
    <scope>NUCLEOTIDE SEQUENCE [LARGE SCALE GENOMIC DNA]</scope>
    <source>
        <strain evidence="4 5">CECT4608</strain>
    </source>
</reference>
<evidence type="ECO:0000313" key="5">
    <source>
        <dbReference type="Proteomes" id="UP000237466"/>
    </source>
</evidence>
<dbReference type="Gene3D" id="3.20.20.10">
    <property type="entry name" value="Alanine racemase"/>
    <property type="match status" value="1"/>
</dbReference>
<dbReference type="PANTHER" id="PTHR28004">
    <property type="entry name" value="ZGC:162816-RELATED"/>
    <property type="match status" value="1"/>
</dbReference>
<sequence>MKKPYENHDRNYHNFVIQRPAAGEKSQAIQPQACNLSLDELSLPSAVIHASALNNNLKWMQQFANHHHVKLAPHGKTSMTPDFFRQQLEHGAWGITVATAAQAEIAAMAGAKNIIIANQLVGKANMAIISQLIEDPEIHLYCCVDSSRNIRALSHFFAQRQQTVHLFIELGVNGGRCGCRSEAQVLSLANEIHSLPHLALAGIEVYEGVIHGENAEAEIRHFLQNAISLARKLKSAQLIASQPIITGAGSAWYDVVAEQFSGLTDLTPVIRPGCYAIHDTGIYQTAQQNVMQRAQQNLGVACDLGGDLLSALELWAHVISRPEPTRLVVGMGKRDVAFDAGLPTLERAFRDGQPLPIPAGVTSTTIMDQHTFVEIPAECELDVGDILVFSTSHPCLTIDKWRALAIRDDHYHVSHWVETRF</sequence>
<dbReference type="SMART" id="SM01119">
    <property type="entry name" value="D-ser_dehydrat"/>
    <property type="match status" value="1"/>
</dbReference>
<dbReference type="InterPro" id="IPR029066">
    <property type="entry name" value="PLP-binding_barrel"/>
</dbReference>